<evidence type="ECO:0000313" key="2">
    <source>
        <dbReference type="Proteomes" id="UP000189369"/>
    </source>
</evidence>
<dbReference type="AlphaFoldDB" id="A0A1U9JXR9"/>
<organism evidence="1 2">
    <name type="scientific">Paenalcaligenes hominis</name>
    <dbReference type="NCBI Taxonomy" id="643674"/>
    <lineage>
        <taxon>Bacteria</taxon>
        <taxon>Pseudomonadati</taxon>
        <taxon>Pseudomonadota</taxon>
        <taxon>Betaproteobacteria</taxon>
        <taxon>Burkholderiales</taxon>
        <taxon>Alcaligenaceae</taxon>
        <taxon>Paenalcaligenes</taxon>
    </lineage>
</organism>
<reference evidence="1 2" key="1">
    <citation type="submission" date="2017-01" db="EMBL/GenBank/DDBJ databases">
        <title>Complete Genome Sequence of Paenalcaligenes hominis, Isolated from a paraplegic Patient with neurogenic bladder.</title>
        <authorList>
            <person name="Mukhopadhyay R."/>
            <person name="Joaquin J."/>
            <person name="Hogue R."/>
            <person name="Kilaru A."/>
            <person name="Jospin G."/>
            <person name="Mars K."/>
            <person name="Eisen J.A."/>
            <person name="Chaturvedi V."/>
        </authorList>
    </citation>
    <scope>NUCLEOTIDE SEQUENCE [LARGE SCALE GENOMIC DNA]</scope>
    <source>
        <strain evidence="1 2">15S00501</strain>
    </source>
</reference>
<dbReference type="KEGG" id="phn:PAEH1_01425"/>
<dbReference type="EMBL" id="CP019697">
    <property type="protein sequence ID" value="AQS50541.1"/>
    <property type="molecule type" value="Genomic_DNA"/>
</dbReference>
<sequence length="96" mass="10813">MAKYKIAHVREQGQQMIIAPLDSSFHNKSQQAQREFMSAFQLAASSAGLAGSVVLIWKHGNTVHFMAPQQWHPFFRSPGIYQMVIASINKELTIRA</sequence>
<protein>
    <submittedName>
        <fullName evidence="1">Uncharacterized protein</fullName>
    </submittedName>
</protein>
<accession>A0A1U9JXR9</accession>
<name>A0A1U9JXR9_9BURK</name>
<evidence type="ECO:0000313" key="1">
    <source>
        <dbReference type="EMBL" id="AQS50541.1"/>
    </source>
</evidence>
<gene>
    <name evidence="1" type="ORF">PAEH1_01425</name>
</gene>
<proteinExistence type="predicted"/>
<dbReference type="OrthoDB" id="9134346at2"/>
<dbReference type="STRING" id="643674.PAEH1_01425"/>
<dbReference type="Proteomes" id="UP000189369">
    <property type="component" value="Chromosome"/>
</dbReference>